<evidence type="ECO:0000256" key="9">
    <source>
        <dbReference type="ARBA" id="ARBA00022692"/>
    </source>
</evidence>
<dbReference type="InterPro" id="IPR024788">
    <property type="entry name" value="Malectin-like_Carb-bd_dom"/>
</dbReference>
<dbReference type="SUPFAM" id="SSF52058">
    <property type="entry name" value="L domain-like"/>
    <property type="match status" value="2"/>
</dbReference>
<dbReference type="ExpressionAtlas" id="A0A5S9YHV7">
    <property type="expression patterns" value="baseline and differential"/>
</dbReference>
<evidence type="ECO:0000256" key="8">
    <source>
        <dbReference type="ARBA" id="ARBA00022679"/>
    </source>
</evidence>
<evidence type="ECO:0000256" key="14">
    <source>
        <dbReference type="ARBA" id="ARBA00022777"/>
    </source>
</evidence>
<sequence length="1650" mass="183170">MDSPCWLLLLLLGAFAIIGCVQAQDQQEFISLDCGLPMTEPSSYTESVTGLRFSSDAEFIQTGESGKIQASMENDYLKPYTRLRYFPEERRNCYSLSVDKNRKYLIRAGFIYGNYDGRNSNPIFELHLGPNLWATIDLQKFVNGTMEEILHTPTSNSLNVCLVKTGTTTPLISALELRPLGNNSYLTDGSLNLFVRIYLNKTDGFLRYPDDIYDRRWHNYFMVDDWTQIFTTLEVTNDNNYGPPKKALAAAATPSNASAPLTISWPPDNPGDQYYLYSHFSEIQDLQTNDTREFDILWDGAVVEEGFIPPKLGLSNFHGRKQMKMMRNQLHLLILTSLSSTSVVAVKNIEAAYKLSRIRWQGDPCVPQKYAWDGLNCSNNTDVSKPPRVLSLNLSSSGLTGIIAAAIQNLTHLEKLDLSNNTLTGVVPEFLAQMKSLVIINLSGNNLSGPLPQGLRREGLELLVQGNPRLCLSGSCTEKNSKKKFPVVIVASVASVAIIVAVLVIIFVLSKKKSSTVGALQPPLSMPMVHDNSPEPSIETKKRRFTYSEVIKMTNNFQRVVGEGGFGVVCHGTINGSEQVAVKVLSQSSSQGYKHFKAEVDLLLRVHHTNLVSLVGYCDERDHLALIYEFLPKGDLRQHLSGKSGGSFINWGNRLRIALEAALGLEYLHSGCTPPIVHRDIKTTNILLDEQLKAKLADFGLSRSFPIGGETHISTVVAGTPGYLDPEYYQTTRLGEKSDVYSFGIVLLEIITNQPVIDQSRSKSHISQWVGFELTRGDITKIMDPNLNGDYESRSVWRVLELAMSCANPSSVNRPNMSQVANELKECLVSENLRENMNMDSQNSLKVREDDYMKNSLGLLFLLVSIIHIVRAQDQQGFISLDCGLPANELSPYEESFTGLRFSSDEKFIRSGKNGRIRENPQGYAKPYETLRYFPDGIRNCYNLNVEKGRTHLIVARFVYGNYDGFDLKPKFDLYLGPNLWATVDLQTEVNGTAEEILHIPTSNSLQICLVKTGETIPLISALELRPMGNGSYITKSGSLNLLSRTYLSKSGSDLRYMKDVYDRTWVSYGASFRTGWTQIYTALEVNNSNNYAPPKDALRNAATPTNASAPLTIEWPSGSPSQEVPGTNITCTHTLLRSKTCRQMIPENSTSYLTENVQSVTPKTCQEGKCSLQLTRTNRSTLPPLLNALEIYAVIQFPQSETNEIDVIAIKKIEAMYESSRINWQGDPCVPQHFIWDGLNCSNTDISTPPRITSLNLSSSGLTGNIAAAIQNLTQLEKLDLSNNNLTGGVPEFLGNMKSLSFINLSGNNLSGSIPQTLQKKRLELFVEGNPRLCLSDSCRKPPKKKIHVAIVASVASAAIVVAVLILFLILRKRKSTIVQGQHLPPSTSTVDVTFANKKSKRFTYLEVIKMTNNFQRVLGKGGFGMVYHGKGGKSIINWSIRLQIALNAALAGSIAGLEYLHIGCIPPMVHRDVKTANILLDENFKAKLADFGLSRSFQVRGESYDSTFVAGTPGYLDPEYYPTSRLAAKSDVYSYGIVLLEMITNQPVISEKYHITEWVGSKLNRGDIIEIMDPNLGGVYDSNSAWRALELAMSCADPSSSKRPTMSQVINELKECLVCENSRMSKTRGMEYQEMNISLDTSVVPGAR</sequence>
<evidence type="ECO:0000256" key="11">
    <source>
        <dbReference type="ARBA" id="ARBA00022734"/>
    </source>
</evidence>
<reference evidence="24 25" key="1">
    <citation type="submission" date="2019-12" db="EMBL/GenBank/DDBJ databases">
        <authorList>
            <person name="Jiao W.-B."/>
            <person name="Schneeberger K."/>
        </authorList>
    </citation>
    <scope>NUCLEOTIDE SEQUENCE [LARGE SCALE GENOMIC DNA]</scope>
    <source>
        <strain evidence="25">cv. C24</strain>
    </source>
</reference>
<keyword evidence="6" id="KW-0597">Phosphoprotein</keyword>
<keyword evidence="15 20" id="KW-0067">ATP-binding</keyword>
<keyword evidence="10 22" id="KW-0732">Signal</keyword>
<dbReference type="SUPFAM" id="SSF56112">
    <property type="entry name" value="Protein kinase-like (PK-like)"/>
    <property type="match status" value="2"/>
</dbReference>
<evidence type="ECO:0000256" key="22">
    <source>
        <dbReference type="SAM" id="SignalP"/>
    </source>
</evidence>
<keyword evidence="12" id="KW-0677">Repeat</keyword>
<dbReference type="Pfam" id="PF12819">
    <property type="entry name" value="Malectin_like"/>
    <property type="match status" value="2"/>
</dbReference>
<dbReference type="PROSITE" id="PS50011">
    <property type="entry name" value="PROTEIN_KINASE_DOM"/>
    <property type="match status" value="2"/>
</dbReference>
<evidence type="ECO:0000256" key="18">
    <source>
        <dbReference type="ARBA" id="ARBA00023170"/>
    </source>
</evidence>
<feature type="transmembrane region" description="Helical" evidence="21">
    <location>
        <begin position="1348"/>
        <end position="1372"/>
    </location>
</feature>
<evidence type="ECO:0000313" key="24">
    <source>
        <dbReference type="EMBL" id="CAA0410903.1"/>
    </source>
</evidence>
<feature type="binding site" evidence="20">
    <location>
        <position position="583"/>
    </location>
    <ligand>
        <name>ATP</name>
        <dbReference type="ChEBI" id="CHEBI:30616"/>
    </ligand>
</feature>
<evidence type="ECO:0000256" key="16">
    <source>
        <dbReference type="ARBA" id="ARBA00022989"/>
    </source>
</evidence>
<keyword evidence="8" id="KW-0808">Transferase</keyword>
<evidence type="ECO:0000256" key="1">
    <source>
        <dbReference type="ARBA" id="ARBA00004251"/>
    </source>
</evidence>
<dbReference type="FunFam" id="1.10.510.10:FF:000146">
    <property type="entry name" value="LRR receptor-like serine/threonine-protein kinase IOS1"/>
    <property type="match status" value="1"/>
</dbReference>
<keyword evidence="18" id="KW-0675">Receptor</keyword>
<dbReference type="Gene3D" id="3.30.200.20">
    <property type="entry name" value="Phosphorylase Kinase, domain 1"/>
    <property type="match status" value="1"/>
</dbReference>
<dbReference type="Proteomes" id="UP000434276">
    <property type="component" value="Unassembled WGS sequence"/>
</dbReference>
<gene>
    <name evidence="24" type="ORF">C24_LOCUS26088</name>
</gene>
<feature type="domain" description="Protein kinase" evidence="23">
    <location>
        <begin position="555"/>
        <end position="828"/>
    </location>
</feature>
<dbReference type="PANTHER" id="PTHR45631">
    <property type="entry name" value="OS07G0107800 PROTEIN-RELATED"/>
    <property type="match status" value="1"/>
</dbReference>
<dbReference type="GO" id="GO:0005886">
    <property type="term" value="C:plasma membrane"/>
    <property type="evidence" value="ECO:0007669"/>
    <property type="project" value="UniProtKB-SubCell"/>
</dbReference>
<keyword evidence="16 21" id="KW-1133">Transmembrane helix</keyword>
<comment type="subcellular location">
    <subcellularLocation>
        <location evidence="1">Cell membrane</location>
        <topology evidence="1">Single-pass type I membrane protein</topology>
    </subcellularLocation>
</comment>
<dbReference type="PANTHER" id="PTHR45631:SF22">
    <property type="entry name" value="LRR RECEPTOR-LIKE SERINE_THREONINE-PROTEIN KINASE PAM74-RELATED"/>
    <property type="match status" value="1"/>
</dbReference>
<keyword evidence="5" id="KW-0723">Serine/threonine-protein kinase</keyword>
<name>A0A5S9YHV7_ARATH</name>
<keyword evidence="13 20" id="KW-0547">Nucleotide-binding</keyword>
<keyword evidence="19" id="KW-0325">Glycoprotein</keyword>
<dbReference type="GO" id="GO:0005524">
    <property type="term" value="F:ATP binding"/>
    <property type="evidence" value="ECO:0007669"/>
    <property type="project" value="UniProtKB-UniRule"/>
</dbReference>
<organism evidence="24 25">
    <name type="scientific">Arabidopsis thaliana</name>
    <name type="common">Mouse-ear cress</name>
    <dbReference type="NCBI Taxonomy" id="3702"/>
    <lineage>
        <taxon>Eukaryota</taxon>
        <taxon>Viridiplantae</taxon>
        <taxon>Streptophyta</taxon>
        <taxon>Embryophyta</taxon>
        <taxon>Tracheophyta</taxon>
        <taxon>Spermatophyta</taxon>
        <taxon>Magnoliopsida</taxon>
        <taxon>eudicotyledons</taxon>
        <taxon>Gunneridae</taxon>
        <taxon>Pentapetalae</taxon>
        <taxon>rosids</taxon>
        <taxon>malvids</taxon>
        <taxon>Brassicales</taxon>
        <taxon>Brassicaceae</taxon>
        <taxon>Camelineae</taxon>
        <taxon>Arabidopsis</taxon>
    </lineage>
</organism>
<dbReference type="InterPro" id="IPR032675">
    <property type="entry name" value="LRR_dom_sf"/>
</dbReference>
<dbReference type="InterPro" id="IPR000719">
    <property type="entry name" value="Prot_kinase_dom"/>
</dbReference>
<keyword evidence="4" id="KW-1003">Cell membrane</keyword>
<dbReference type="GO" id="GO:0002229">
    <property type="term" value="P:defense response to oomycetes"/>
    <property type="evidence" value="ECO:0007669"/>
    <property type="project" value="UniProtKB-ARBA"/>
</dbReference>
<keyword evidence="9 21" id="KW-0812">Transmembrane</keyword>
<evidence type="ECO:0000256" key="10">
    <source>
        <dbReference type="ARBA" id="ARBA00022729"/>
    </source>
</evidence>
<evidence type="ECO:0000256" key="20">
    <source>
        <dbReference type="PROSITE-ProRule" id="PRU10141"/>
    </source>
</evidence>
<evidence type="ECO:0000256" key="19">
    <source>
        <dbReference type="ARBA" id="ARBA00023180"/>
    </source>
</evidence>
<keyword evidence="17 21" id="KW-0472">Membrane</keyword>
<evidence type="ECO:0000256" key="3">
    <source>
        <dbReference type="ARBA" id="ARBA00010217"/>
    </source>
</evidence>
<dbReference type="Gene3D" id="1.10.510.10">
    <property type="entry name" value="Transferase(Phosphotransferase) domain 1"/>
    <property type="match status" value="2"/>
</dbReference>
<evidence type="ECO:0000256" key="4">
    <source>
        <dbReference type="ARBA" id="ARBA00022475"/>
    </source>
</evidence>
<dbReference type="InterPro" id="IPR017441">
    <property type="entry name" value="Protein_kinase_ATP_BS"/>
</dbReference>
<dbReference type="FunFam" id="3.80.10.10:FF:000129">
    <property type="entry name" value="Leucine-rich repeat receptor-like kinase"/>
    <property type="match status" value="2"/>
</dbReference>
<evidence type="ECO:0000256" key="12">
    <source>
        <dbReference type="ARBA" id="ARBA00022737"/>
    </source>
</evidence>
<feature type="transmembrane region" description="Helical" evidence="21">
    <location>
        <begin position="485"/>
        <end position="509"/>
    </location>
</feature>
<evidence type="ECO:0000256" key="21">
    <source>
        <dbReference type="SAM" id="Phobius"/>
    </source>
</evidence>
<dbReference type="EMBL" id="CACSHJ010000096">
    <property type="protein sequence ID" value="CAA0410903.1"/>
    <property type="molecule type" value="Genomic_DNA"/>
</dbReference>
<evidence type="ECO:0000256" key="15">
    <source>
        <dbReference type="ARBA" id="ARBA00022840"/>
    </source>
</evidence>
<dbReference type="PROSITE" id="PS00107">
    <property type="entry name" value="PROTEIN_KINASE_ATP"/>
    <property type="match status" value="1"/>
</dbReference>
<comment type="similarity">
    <text evidence="2">In the N-terminal section; belongs to the leguminous lectin family.</text>
</comment>
<evidence type="ECO:0000256" key="5">
    <source>
        <dbReference type="ARBA" id="ARBA00022527"/>
    </source>
</evidence>
<dbReference type="InterPro" id="IPR001611">
    <property type="entry name" value="Leu-rich_rpt"/>
</dbReference>
<keyword evidence="7" id="KW-0433">Leucine-rich repeat</keyword>
<proteinExistence type="inferred from homology"/>
<feature type="domain" description="Protein kinase" evidence="23">
    <location>
        <begin position="1301"/>
        <end position="1619"/>
    </location>
</feature>
<dbReference type="PROSITE" id="PS00108">
    <property type="entry name" value="PROTEIN_KINASE_ST"/>
    <property type="match status" value="2"/>
</dbReference>
<protein>
    <recommendedName>
        <fullName evidence="23">Protein kinase domain-containing protein</fullName>
    </recommendedName>
</protein>
<keyword evidence="14" id="KW-0418">Kinase</keyword>
<feature type="signal peptide" evidence="22">
    <location>
        <begin position="1"/>
        <end position="23"/>
    </location>
</feature>
<dbReference type="InterPro" id="IPR008271">
    <property type="entry name" value="Ser/Thr_kinase_AS"/>
</dbReference>
<evidence type="ECO:0000256" key="6">
    <source>
        <dbReference type="ARBA" id="ARBA00022553"/>
    </source>
</evidence>
<dbReference type="SMART" id="SM00220">
    <property type="entry name" value="S_TKc"/>
    <property type="match status" value="1"/>
</dbReference>
<feature type="chain" id="PRO_5025037100" description="Protein kinase domain-containing protein" evidence="22">
    <location>
        <begin position="24"/>
        <end position="1650"/>
    </location>
</feature>
<evidence type="ECO:0000256" key="2">
    <source>
        <dbReference type="ARBA" id="ARBA00008536"/>
    </source>
</evidence>
<dbReference type="FunFam" id="3.30.200.20:FF:000394">
    <property type="entry name" value="Leucine-rich repeat receptor-like protein kinase"/>
    <property type="match status" value="1"/>
</dbReference>
<dbReference type="GO" id="GO:0004674">
    <property type="term" value="F:protein serine/threonine kinase activity"/>
    <property type="evidence" value="ECO:0007669"/>
    <property type="project" value="UniProtKB-KW"/>
</dbReference>
<evidence type="ECO:0000256" key="13">
    <source>
        <dbReference type="ARBA" id="ARBA00022741"/>
    </source>
</evidence>
<dbReference type="Pfam" id="PF00069">
    <property type="entry name" value="Pkinase"/>
    <property type="match status" value="2"/>
</dbReference>
<dbReference type="InterPro" id="IPR003591">
    <property type="entry name" value="Leu-rich_rpt_typical-subtyp"/>
</dbReference>
<dbReference type="Pfam" id="PF13855">
    <property type="entry name" value="LRR_8"/>
    <property type="match status" value="2"/>
</dbReference>
<dbReference type="SMART" id="SM00369">
    <property type="entry name" value="LRR_TYP"/>
    <property type="match status" value="4"/>
</dbReference>
<dbReference type="OrthoDB" id="2017114at2759"/>
<dbReference type="FunFam" id="1.10.510.10:FF:000240">
    <property type="entry name" value="Lectin-domain containing receptor kinase A4.3"/>
    <property type="match status" value="1"/>
</dbReference>
<evidence type="ECO:0000259" key="23">
    <source>
        <dbReference type="PROSITE" id="PS50011"/>
    </source>
</evidence>
<dbReference type="InterPro" id="IPR011009">
    <property type="entry name" value="Kinase-like_dom_sf"/>
</dbReference>
<accession>A0A5S9YHV7</accession>
<keyword evidence="11" id="KW-0430">Lectin</keyword>
<evidence type="ECO:0000256" key="7">
    <source>
        <dbReference type="ARBA" id="ARBA00022614"/>
    </source>
</evidence>
<evidence type="ECO:0000256" key="17">
    <source>
        <dbReference type="ARBA" id="ARBA00023136"/>
    </source>
</evidence>
<dbReference type="Gene3D" id="3.80.10.10">
    <property type="entry name" value="Ribonuclease Inhibitor"/>
    <property type="match status" value="2"/>
</dbReference>
<evidence type="ECO:0000313" key="25">
    <source>
        <dbReference type="Proteomes" id="UP000434276"/>
    </source>
</evidence>
<dbReference type="GO" id="GO:0030246">
    <property type="term" value="F:carbohydrate binding"/>
    <property type="evidence" value="ECO:0007669"/>
    <property type="project" value="UniProtKB-KW"/>
</dbReference>
<comment type="similarity">
    <text evidence="3">In the C-terminal section; belongs to the protein kinase superfamily. Ser/Thr protein kinase family.</text>
</comment>